<dbReference type="GeneID" id="111124514"/>
<dbReference type="PANTHER" id="PTHR24251">
    <property type="entry name" value="OVOCHYMASE-RELATED"/>
    <property type="match status" value="1"/>
</dbReference>
<dbReference type="SMART" id="SM00042">
    <property type="entry name" value="CUB"/>
    <property type="match status" value="1"/>
</dbReference>
<dbReference type="PROSITE" id="PS01180">
    <property type="entry name" value="CUB"/>
    <property type="match status" value="1"/>
</dbReference>
<feature type="signal peptide" evidence="5">
    <location>
        <begin position="1"/>
        <end position="32"/>
    </location>
</feature>
<feature type="transmembrane region" description="Helical" evidence="4">
    <location>
        <begin position="169"/>
        <end position="191"/>
    </location>
</feature>
<dbReference type="RefSeq" id="XP_022323143.1">
    <property type="nucleotide sequence ID" value="XM_022467435.1"/>
</dbReference>
<dbReference type="PANTHER" id="PTHR24251:SF30">
    <property type="entry name" value="MEMBRANE FRIZZLED-RELATED PROTEIN"/>
    <property type="match status" value="1"/>
</dbReference>
<dbReference type="Proteomes" id="UP000694844">
    <property type="component" value="Chromosome 3"/>
</dbReference>
<keyword evidence="1" id="KW-0677">Repeat</keyword>
<dbReference type="Gene3D" id="2.60.120.290">
    <property type="entry name" value="Spermadhesin, CUB domain"/>
    <property type="match status" value="1"/>
</dbReference>
<evidence type="ECO:0000256" key="5">
    <source>
        <dbReference type="SAM" id="SignalP"/>
    </source>
</evidence>
<evidence type="ECO:0000259" key="6">
    <source>
        <dbReference type="PROSITE" id="PS01180"/>
    </source>
</evidence>
<sequence>MKARFKTEWQLNSAILLYLALLNDLSSNFAEAKTVKLIANETIQYITSPNYPLHYGDSVSLTWVITATSSVYNPSVYLEVKDSQLQSSLACYNDAVTIYDGVSSLSPELVSWCGSGYPTTTLHSKYSTLLVVFSSDSSDNDYRGFRIAYYAKTNAKLKFVTRPYTALNYALLAIGVAIILVIVGVLCFLILSRNRERIYSLFTAGEDA</sequence>
<evidence type="ECO:0000256" key="4">
    <source>
        <dbReference type="SAM" id="Phobius"/>
    </source>
</evidence>
<feature type="chain" id="PRO_5044666229" evidence="5">
    <location>
        <begin position="33"/>
        <end position="208"/>
    </location>
</feature>
<keyword evidence="2" id="KW-1015">Disulfide bond</keyword>
<dbReference type="CDD" id="cd00041">
    <property type="entry name" value="CUB"/>
    <property type="match status" value="1"/>
</dbReference>
<comment type="caution">
    <text evidence="3">Lacks conserved residue(s) required for the propagation of feature annotation.</text>
</comment>
<keyword evidence="7" id="KW-1185">Reference proteome</keyword>
<gene>
    <name evidence="8 9" type="primary">LOC111124514</name>
</gene>
<keyword evidence="5" id="KW-0732">Signal</keyword>
<dbReference type="InterPro" id="IPR035914">
    <property type="entry name" value="Sperma_CUB_dom_sf"/>
</dbReference>
<keyword evidence="4" id="KW-1133">Transmembrane helix</keyword>
<evidence type="ECO:0000313" key="7">
    <source>
        <dbReference type="Proteomes" id="UP000694844"/>
    </source>
</evidence>
<organism evidence="7 9">
    <name type="scientific">Crassostrea virginica</name>
    <name type="common">Eastern oyster</name>
    <dbReference type="NCBI Taxonomy" id="6565"/>
    <lineage>
        <taxon>Eukaryota</taxon>
        <taxon>Metazoa</taxon>
        <taxon>Spiralia</taxon>
        <taxon>Lophotrochozoa</taxon>
        <taxon>Mollusca</taxon>
        <taxon>Bivalvia</taxon>
        <taxon>Autobranchia</taxon>
        <taxon>Pteriomorphia</taxon>
        <taxon>Ostreida</taxon>
        <taxon>Ostreoidea</taxon>
        <taxon>Ostreidae</taxon>
        <taxon>Crassostrea</taxon>
    </lineage>
</organism>
<evidence type="ECO:0000256" key="1">
    <source>
        <dbReference type="ARBA" id="ARBA00022737"/>
    </source>
</evidence>
<evidence type="ECO:0000256" key="2">
    <source>
        <dbReference type="ARBA" id="ARBA00023157"/>
    </source>
</evidence>
<dbReference type="OrthoDB" id="6138744at2759"/>
<dbReference type="InterPro" id="IPR000859">
    <property type="entry name" value="CUB_dom"/>
</dbReference>
<accession>A0A8B8D4W4</accession>
<evidence type="ECO:0000256" key="3">
    <source>
        <dbReference type="PROSITE-ProRule" id="PRU00059"/>
    </source>
</evidence>
<evidence type="ECO:0000313" key="9">
    <source>
        <dbReference type="RefSeq" id="XP_022323143.1"/>
    </source>
</evidence>
<proteinExistence type="predicted"/>
<reference evidence="8 9" key="1">
    <citation type="submission" date="2025-04" db="UniProtKB">
        <authorList>
            <consortium name="RefSeq"/>
        </authorList>
    </citation>
    <scope>IDENTIFICATION</scope>
    <source>
        <tissue evidence="8 9">Whole sample</tissue>
    </source>
</reference>
<dbReference type="RefSeq" id="XP_022323142.1">
    <property type="nucleotide sequence ID" value="XM_022467434.1"/>
</dbReference>
<keyword evidence="4" id="KW-0812">Transmembrane</keyword>
<dbReference type="Pfam" id="PF00431">
    <property type="entry name" value="CUB"/>
    <property type="match status" value="1"/>
</dbReference>
<feature type="domain" description="CUB" evidence="6">
    <location>
        <begin position="34"/>
        <end position="152"/>
    </location>
</feature>
<dbReference type="KEGG" id="cvn:111124514"/>
<name>A0A8B8D4W4_CRAVI</name>
<evidence type="ECO:0000313" key="8">
    <source>
        <dbReference type="RefSeq" id="XP_022323142.1"/>
    </source>
</evidence>
<protein>
    <submittedName>
        <fullName evidence="8 9">Ovochymase-2-like</fullName>
    </submittedName>
</protein>
<dbReference type="AlphaFoldDB" id="A0A8B8D4W4"/>
<keyword evidence="4" id="KW-0472">Membrane</keyword>
<dbReference type="SUPFAM" id="SSF49854">
    <property type="entry name" value="Spermadhesin, CUB domain"/>
    <property type="match status" value="1"/>
</dbReference>